<protein>
    <submittedName>
        <fullName evidence="2">Uncharacterized protein</fullName>
    </submittedName>
</protein>
<reference evidence="2 3" key="1">
    <citation type="submission" date="2009-11" db="EMBL/GenBank/DDBJ databases">
        <title>Annotation of Allomyces macrogynus ATCC 38327.</title>
        <authorList>
            <consortium name="The Broad Institute Genome Sequencing Platform"/>
            <person name="Russ C."/>
            <person name="Cuomo C."/>
            <person name="Burger G."/>
            <person name="Gray M.W."/>
            <person name="Holland P.W.H."/>
            <person name="King N."/>
            <person name="Lang F.B.F."/>
            <person name="Roger A.J."/>
            <person name="Ruiz-Trillo I."/>
            <person name="Young S.K."/>
            <person name="Zeng Q."/>
            <person name="Gargeya S."/>
            <person name="Fitzgerald M."/>
            <person name="Haas B."/>
            <person name="Abouelleil A."/>
            <person name="Alvarado L."/>
            <person name="Arachchi H.M."/>
            <person name="Berlin A."/>
            <person name="Chapman S.B."/>
            <person name="Gearin G."/>
            <person name="Goldberg J."/>
            <person name="Griggs A."/>
            <person name="Gujja S."/>
            <person name="Hansen M."/>
            <person name="Heiman D."/>
            <person name="Howarth C."/>
            <person name="Larimer J."/>
            <person name="Lui A."/>
            <person name="MacDonald P.J.P."/>
            <person name="McCowen C."/>
            <person name="Montmayeur A."/>
            <person name="Murphy C."/>
            <person name="Neiman D."/>
            <person name="Pearson M."/>
            <person name="Priest M."/>
            <person name="Roberts A."/>
            <person name="Saif S."/>
            <person name="Shea T."/>
            <person name="Sisk P."/>
            <person name="Stolte C."/>
            <person name="Sykes S."/>
            <person name="Wortman J."/>
            <person name="Nusbaum C."/>
            <person name="Birren B."/>
        </authorList>
    </citation>
    <scope>NUCLEOTIDE SEQUENCE [LARGE SCALE GENOMIC DNA]</scope>
    <source>
        <strain evidence="2 3">ATCC 38327</strain>
    </source>
</reference>
<dbReference type="EMBL" id="GG745329">
    <property type="protein sequence ID" value="KNE55749.1"/>
    <property type="molecule type" value="Genomic_DNA"/>
</dbReference>
<proteinExistence type="predicted"/>
<evidence type="ECO:0000313" key="3">
    <source>
        <dbReference type="Proteomes" id="UP000054350"/>
    </source>
</evidence>
<evidence type="ECO:0000313" key="2">
    <source>
        <dbReference type="EMBL" id="KNE55749.1"/>
    </source>
</evidence>
<evidence type="ECO:0000256" key="1">
    <source>
        <dbReference type="SAM" id="MobiDB-lite"/>
    </source>
</evidence>
<organism evidence="2 3">
    <name type="scientific">Allomyces macrogynus (strain ATCC 38327)</name>
    <name type="common">Allomyces javanicus var. macrogynus</name>
    <dbReference type="NCBI Taxonomy" id="578462"/>
    <lineage>
        <taxon>Eukaryota</taxon>
        <taxon>Fungi</taxon>
        <taxon>Fungi incertae sedis</taxon>
        <taxon>Blastocladiomycota</taxon>
        <taxon>Blastocladiomycetes</taxon>
        <taxon>Blastocladiales</taxon>
        <taxon>Blastocladiaceae</taxon>
        <taxon>Allomyces</taxon>
    </lineage>
</organism>
<dbReference type="VEuPathDB" id="FungiDB:AMAG_01626"/>
<name>A0A0L0S088_ALLM3</name>
<keyword evidence="3" id="KW-1185">Reference proteome</keyword>
<dbReference type="Proteomes" id="UP000054350">
    <property type="component" value="Unassembled WGS sequence"/>
</dbReference>
<accession>A0A0L0S088</accession>
<gene>
    <name evidence="2" type="ORF">AMAG_01626</name>
</gene>
<dbReference type="OrthoDB" id="5650925at2759"/>
<sequence>MSNLRPAHGEPTTAGQQPSTARAAWSAFTVQEQLASDWPADSEQVLAALTGLLKQCFGNLRQSADSSLLLNHHAAVAENRQAETVAQARALRAVHRIFQSERRAWVQRRDDALETCEKAASINASHRLAAWAADALPWLLGQTVQGLLLLRDARSSGTAAPVWPPLELSELAVAAWTAFLDAMVDSVKLAAREEVLADLFLPALMELMPLLVVYGTHQCHATPARRTVRLQRAVVAADPARIVVSGPALLATPLVPNLTPAAWPRLLGNAQQLLNAGTTPCDLVQRSVRDDLDLHATTLLYHLEYLHAATVHGVTASTPLRAILSTIDLVAALRLACINDKYVVRLLHLHLQLASPTGDGSGTQLLLAPVASMLNAAATHVFQHDATVVMDLLLESVEMLEYLLGAARAAVQSGAAALLEEATVELLHAVRAQIAQLPFPTRPLAVALDRVMQSYSATRAG</sequence>
<reference evidence="3" key="2">
    <citation type="submission" date="2009-11" db="EMBL/GenBank/DDBJ databases">
        <title>The Genome Sequence of Allomyces macrogynus strain ATCC 38327.</title>
        <authorList>
            <consortium name="The Broad Institute Genome Sequencing Platform"/>
            <person name="Russ C."/>
            <person name="Cuomo C."/>
            <person name="Shea T."/>
            <person name="Young S.K."/>
            <person name="Zeng Q."/>
            <person name="Koehrsen M."/>
            <person name="Haas B."/>
            <person name="Borodovsky M."/>
            <person name="Guigo R."/>
            <person name="Alvarado L."/>
            <person name="Berlin A."/>
            <person name="Borenstein D."/>
            <person name="Chen Z."/>
            <person name="Engels R."/>
            <person name="Freedman E."/>
            <person name="Gellesch M."/>
            <person name="Goldberg J."/>
            <person name="Griggs A."/>
            <person name="Gujja S."/>
            <person name="Heiman D."/>
            <person name="Hepburn T."/>
            <person name="Howarth C."/>
            <person name="Jen D."/>
            <person name="Larson L."/>
            <person name="Lewis B."/>
            <person name="Mehta T."/>
            <person name="Park D."/>
            <person name="Pearson M."/>
            <person name="Roberts A."/>
            <person name="Saif S."/>
            <person name="Shenoy N."/>
            <person name="Sisk P."/>
            <person name="Stolte C."/>
            <person name="Sykes S."/>
            <person name="Walk T."/>
            <person name="White J."/>
            <person name="Yandava C."/>
            <person name="Burger G."/>
            <person name="Gray M.W."/>
            <person name="Holland P.W.H."/>
            <person name="King N."/>
            <person name="Lang F.B.F."/>
            <person name="Roger A.J."/>
            <person name="Ruiz-Trillo I."/>
            <person name="Lander E."/>
            <person name="Nusbaum C."/>
        </authorList>
    </citation>
    <scope>NUCLEOTIDE SEQUENCE [LARGE SCALE GENOMIC DNA]</scope>
    <source>
        <strain evidence="3">ATCC 38327</strain>
    </source>
</reference>
<dbReference type="AlphaFoldDB" id="A0A0L0S088"/>
<feature type="region of interest" description="Disordered" evidence="1">
    <location>
        <begin position="1"/>
        <end position="22"/>
    </location>
</feature>